<keyword evidence="2" id="KW-1185">Reference proteome</keyword>
<gene>
    <name evidence="1" type="ORF">CANTADRAFT_314488</name>
</gene>
<dbReference type="EMBL" id="KV453915">
    <property type="protein sequence ID" value="ODV77570.1"/>
    <property type="molecule type" value="Genomic_DNA"/>
</dbReference>
<dbReference type="AlphaFoldDB" id="A0A1E4SDH8"/>
<accession>A0A1E4SDH8</accession>
<reference evidence="2" key="1">
    <citation type="submission" date="2016-05" db="EMBL/GenBank/DDBJ databases">
        <title>Comparative genomics of biotechnologically important yeasts.</title>
        <authorList>
            <consortium name="DOE Joint Genome Institute"/>
            <person name="Riley R."/>
            <person name="Haridas S."/>
            <person name="Wolfe K.H."/>
            <person name="Lopes M.R."/>
            <person name="Hittinger C.T."/>
            <person name="Goker M."/>
            <person name="Salamov A."/>
            <person name="Wisecaver J."/>
            <person name="Long T.M."/>
            <person name="Aerts A.L."/>
            <person name="Barry K."/>
            <person name="Choi C."/>
            <person name="Clum A."/>
            <person name="Coughlan A.Y."/>
            <person name="Deshpande S."/>
            <person name="Douglass A.P."/>
            <person name="Hanson S.J."/>
            <person name="Klenk H.-P."/>
            <person name="Labutti K."/>
            <person name="Lapidus A."/>
            <person name="Lindquist E."/>
            <person name="Lipzen A."/>
            <person name="Meier-Kolthoff J.P."/>
            <person name="Ohm R.A."/>
            <person name="Otillar R.P."/>
            <person name="Pangilinan J."/>
            <person name="Peng Y."/>
            <person name="Rokas A."/>
            <person name="Rosa C.A."/>
            <person name="Scheuner C."/>
            <person name="Sibirny A.A."/>
            <person name="Slot J.C."/>
            <person name="Stielow J.B."/>
            <person name="Sun H."/>
            <person name="Kurtzman C.P."/>
            <person name="Blackwell M."/>
            <person name="Grigoriev I.V."/>
            <person name="Jeffries T.W."/>
        </authorList>
    </citation>
    <scope>NUCLEOTIDE SEQUENCE [LARGE SCALE GENOMIC DNA]</scope>
    <source>
        <strain evidence="2">NRRL Y-17324</strain>
    </source>
</reference>
<evidence type="ECO:0000313" key="2">
    <source>
        <dbReference type="Proteomes" id="UP000094285"/>
    </source>
</evidence>
<name>A0A1E4SDH8_9ASCO</name>
<dbReference type="Proteomes" id="UP000094285">
    <property type="component" value="Unassembled WGS sequence"/>
</dbReference>
<dbReference type="RefSeq" id="XP_020062692.1">
    <property type="nucleotide sequence ID" value="XM_020208400.1"/>
</dbReference>
<proteinExistence type="predicted"/>
<organism evidence="1 2">
    <name type="scientific">Suhomyces tanzawaensis NRRL Y-17324</name>
    <dbReference type="NCBI Taxonomy" id="984487"/>
    <lineage>
        <taxon>Eukaryota</taxon>
        <taxon>Fungi</taxon>
        <taxon>Dikarya</taxon>
        <taxon>Ascomycota</taxon>
        <taxon>Saccharomycotina</taxon>
        <taxon>Pichiomycetes</taxon>
        <taxon>Debaryomycetaceae</taxon>
        <taxon>Suhomyces</taxon>
    </lineage>
</organism>
<dbReference type="GeneID" id="30982537"/>
<evidence type="ECO:0000313" key="1">
    <source>
        <dbReference type="EMBL" id="ODV77570.1"/>
    </source>
</evidence>
<protein>
    <submittedName>
        <fullName evidence="1">Uncharacterized protein</fullName>
    </submittedName>
</protein>
<sequence>MPPLIDLPLTSDWYEAIEQLIERIEARLSNKRTSKKAPRYAKGPSKDSLQHVRLWAIEPYLTDDFELGNMWGRSKDKEIIEVIFLLLFSKAKLVRYCHGNCSLVFPDGSRYIRGEKKLLRYNPQSLGLSYLSVLSQVFTKRDIQDEFDHVKVYLSSLNKTSQRYSVPSEGIWGNNHRNVALSAGSD</sequence>